<evidence type="ECO:0008006" key="4">
    <source>
        <dbReference type="Google" id="ProtNLM"/>
    </source>
</evidence>
<dbReference type="RefSeq" id="XP_068353687.1">
    <property type="nucleotide sequence ID" value="XM_068493955.1"/>
</dbReference>
<dbReference type="GeneID" id="94828659"/>
<reference evidence="2" key="1">
    <citation type="submission" date="2016-10" db="EMBL/GenBank/DDBJ databases">
        <authorList>
            <person name="Benchimol M."/>
            <person name="Almeida L.G."/>
            <person name="Vasconcelos A.T."/>
            <person name="Perreira-Neves A."/>
            <person name="Rosa I.A."/>
            <person name="Tasca T."/>
            <person name="Bogo M.R."/>
            <person name="de Souza W."/>
        </authorList>
    </citation>
    <scope>NUCLEOTIDE SEQUENCE [LARGE SCALE GENOMIC DNA]</scope>
    <source>
        <strain evidence="2">K</strain>
    </source>
</reference>
<dbReference type="InterPro" id="IPR027267">
    <property type="entry name" value="AH/BAR_dom_sf"/>
</dbReference>
<accession>A0A1J4JN47</accession>
<dbReference type="Proteomes" id="UP000179807">
    <property type="component" value="Unassembled WGS sequence"/>
</dbReference>
<evidence type="ECO:0000256" key="1">
    <source>
        <dbReference type="SAM" id="MobiDB-lite"/>
    </source>
</evidence>
<comment type="caution">
    <text evidence="2">The sequence shown here is derived from an EMBL/GenBank/DDBJ whole genome shotgun (WGS) entry which is preliminary data.</text>
</comment>
<evidence type="ECO:0000313" key="3">
    <source>
        <dbReference type="Proteomes" id="UP000179807"/>
    </source>
</evidence>
<proteinExistence type="predicted"/>
<feature type="region of interest" description="Disordered" evidence="1">
    <location>
        <begin position="246"/>
        <end position="358"/>
    </location>
</feature>
<dbReference type="SUPFAM" id="SSF103657">
    <property type="entry name" value="BAR/IMD domain-like"/>
    <property type="match status" value="1"/>
</dbReference>
<protein>
    <recommendedName>
        <fullName evidence="4">BAR domain-containing protein</fullName>
    </recommendedName>
</protein>
<dbReference type="VEuPathDB" id="TrichDB:TRFO_07868"/>
<sequence>MKKFLSKTKKSVTLGYAKAKDGISSDKKKKENEDPDYVLHYEHLHMLQDQCALLTKSFNSIGVQSFNTANAAVAASATFAEIIQVDAEPYHTHALKSKDGFDRLKLVTENLRSHYIPQNEINLIKLCQEQIVQLKVIKNKRKKNRVLLLQEESHLAAAREKNKDVDLHEEKTRIRREKYERYHNDFINGVSRLYENRMNYFGKAYQIYQFYMLELIALQQQYIVQPLNDFPLQKMRAETTSLTVAPPIPLEETGRSNSSSFFKKTKKDSKLESNSSTASTSNPGASQSASEKTASANPSPAPIPPTKGPADGKPFEKYEQKEELDDSSDLSDDLYPVTQPSPQQQQEEEKKNDDLIDF</sequence>
<dbReference type="EMBL" id="MLAK01000949">
    <property type="protein sequence ID" value="OHT00551.1"/>
    <property type="molecule type" value="Genomic_DNA"/>
</dbReference>
<dbReference type="Gene3D" id="1.20.1270.60">
    <property type="entry name" value="Arfaptin homology (AH) domain/BAR domain"/>
    <property type="match status" value="1"/>
</dbReference>
<feature type="compositionally biased region" description="Polar residues" evidence="1">
    <location>
        <begin position="272"/>
        <end position="293"/>
    </location>
</feature>
<gene>
    <name evidence="2" type="ORF">TRFO_07868</name>
</gene>
<name>A0A1J4JN47_9EUKA</name>
<organism evidence="2 3">
    <name type="scientific">Tritrichomonas foetus</name>
    <dbReference type="NCBI Taxonomy" id="1144522"/>
    <lineage>
        <taxon>Eukaryota</taxon>
        <taxon>Metamonada</taxon>
        <taxon>Parabasalia</taxon>
        <taxon>Tritrichomonadida</taxon>
        <taxon>Tritrichomonadidae</taxon>
        <taxon>Tritrichomonas</taxon>
    </lineage>
</organism>
<feature type="compositionally biased region" description="Basic and acidic residues" evidence="1">
    <location>
        <begin position="347"/>
        <end position="358"/>
    </location>
</feature>
<feature type="compositionally biased region" description="Acidic residues" evidence="1">
    <location>
        <begin position="322"/>
        <end position="332"/>
    </location>
</feature>
<dbReference type="AlphaFoldDB" id="A0A1J4JN47"/>
<evidence type="ECO:0000313" key="2">
    <source>
        <dbReference type="EMBL" id="OHT00551.1"/>
    </source>
</evidence>
<keyword evidence="3" id="KW-1185">Reference proteome</keyword>